<reference evidence="2 3" key="1">
    <citation type="submission" date="2021-06" db="EMBL/GenBank/DDBJ databases">
        <title>Caerostris darwini draft genome.</title>
        <authorList>
            <person name="Kono N."/>
            <person name="Arakawa K."/>
        </authorList>
    </citation>
    <scope>NUCLEOTIDE SEQUENCE [LARGE SCALE GENOMIC DNA]</scope>
</reference>
<dbReference type="EMBL" id="BPLQ01003932">
    <property type="protein sequence ID" value="GIY04521.1"/>
    <property type="molecule type" value="Genomic_DNA"/>
</dbReference>
<organism evidence="2 3">
    <name type="scientific">Caerostris darwini</name>
    <dbReference type="NCBI Taxonomy" id="1538125"/>
    <lineage>
        <taxon>Eukaryota</taxon>
        <taxon>Metazoa</taxon>
        <taxon>Ecdysozoa</taxon>
        <taxon>Arthropoda</taxon>
        <taxon>Chelicerata</taxon>
        <taxon>Arachnida</taxon>
        <taxon>Araneae</taxon>
        <taxon>Araneomorphae</taxon>
        <taxon>Entelegynae</taxon>
        <taxon>Araneoidea</taxon>
        <taxon>Araneidae</taxon>
        <taxon>Caerostris</taxon>
    </lineage>
</organism>
<evidence type="ECO:0000313" key="2">
    <source>
        <dbReference type="EMBL" id="GIY04521.1"/>
    </source>
</evidence>
<accession>A0AAV4Q808</accession>
<protein>
    <submittedName>
        <fullName evidence="2">Uncharacterized protein</fullName>
    </submittedName>
</protein>
<sequence>MERHLSCNSHFPRTDTSRFPAKRQSAFRTRGNDSQRDGVRLGVGRAQRDLRIDPFCRERLRVAAHYARACDRTAGKPAHRRPLMTSPDTHHSIFVQKLPMSSRGSGFSSTPN</sequence>
<evidence type="ECO:0000256" key="1">
    <source>
        <dbReference type="SAM" id="MobiDB-lite"/>
    </source>
</evidence>
<feature type="compositionally biased region" description="Polar residues" evidence="1">
    <location>
        <begin position="102"/>
        <end position="112"/>
    </location>
</feature>
<proteinExistence type="predicted"/>
<dbReference type="AlphaFoldDB" id="A0AAV4Q808"/>
<feature type="compositionally biased region" description="Basic and acidic residues" evidence="1">
    <location>
        <begin position="30"/>
        <end position="39"/>
    </location>
</feature>
<feature type="region of interest" description="Disordered" evidence="1">
    <location>
        <begin position="72"/>
        <end position="112"/>
    </location>
</feature>
<feature type="compositionally biased region" description="Polar residues" evidence="1">
    <location>
        <begin position="1"/>
        <end position="11"/>
    </location>
</feature>
<name>A0AAV4Q808_9ARAC</name>
<comment type="caution">
    <text evidence="2">The sequence shown here is derived from an EMBL/GenBank/DDBJ whole genome shotgun (WGS) entry which is preliminary data.</text>
</comment>
<feature type="region of interest" description="Disordered" evidence="1">
    <location>
        <begin position="1"/>
        <end position="40"/>
    </location>
</feature>
<keyword evidence="3" id="KW-1185">Reference proteome</keyword>
<evidence type="ECO:0000313" key="3">
    <source>
        <dbReference type="Proteomes" id="UP001054837"/>
    </source>
</evidence>
<dbReference type="Proteomes" id="UP001054837">
    <property type="component" value="Unassembled WGS sequence"/>
</dbReference>
<gene>
    <name evidence="2" type="ORF">CDAR_397171</name>
</gene>